<evidence type="ECO:0000256" key="11">
    <source>
        <dbReference type="ARBA" id="ARBA00023136"/>
    </source>
</evidence>
<dbReference type="InterPro" id="IPR012990">
    <property type="entry name" value="Beta-sandwich_Sec23_24"/>
</dbReference>
<dbReference type="Gene3D" id="3.40.20.10">
    <property type="entry name" value="Severin"/>
    <property type="match status" value="1"/>
</dbReference>
<dbReference type="PANTHER" id="PTHR13803:SF39">
    <property type="entry name" value="SECRETORY 24AB, ISOFORM A"/>
    <property type="match status" value="1"/>
</dbReference>
<dbReference type="InterPro" id="IPR006895">
    <property type="entry name" value="Znf_Sec23_Sec24"/>
</dbReference>
<feature type="compositionally biased region" description="Low complexity" evidence="13">
    <location>
        <begin position="179"/>
        <end position="195"/>
    </location>
</feature>
<dbReference type="GO" id="GO:0008270">
    <property type="term" value="F:zinc ion binding"/>
    <property type="evidence" value="ECO:0007669"/>
    <property type="project" value="InterPro"/>
</dbReference>
<dbReference type="EnsemblMetazoa" id="CLYHEMT011707.1">
    <property type="protein sequence ID" value="CLYHEMP011707.1"/>
    <property type="gene ID" value="CLYHEMG011707"/>
</dbReference>
<dbReference type="Gene3D" id="3.40.50.410">
    <property type="entry name" value="von Willebrand factor, type A domain"/>
    <property type="match status" value="1"/>
</dbReference>
<dbReference type="InterPro" id="IPR007123">
    <property type="entry name" value="Gelsolin-like_dom"/>
</dbReference>
<keyword evidence="6" id="KW-0963">Cytoplasm</keyword>
<dbReference type="SUPFAM" id="SSF81811">
    <property type="entry name" value="Helical domain of Sec23/24"/>
    <property type="match status" value="1"/>
</dbReference>
<dbReference type="SUPFAM" id="SSF53300">
    <property type="entry name" value="vWA-like"/>
    <property type="match status" value="1"/>
</dbReference>
<dbReference type="Gene3D" id="2.30.30.380">
    <property type="entry name" value="Zn-finger domain of Sec23/24"/>
    <property type="match status" value="1"/>
</dbReference>
<evidence type="ECO:0000256" key="13">
    <source>
        <dbReference type="SAM" id="MobiDB-lite"/>
    </source>
</evidence>
<protein>
    <submittedName>
        <fullName evidence="19">Uncharacterized protein</fullName>
    </submittedName>
</protein>
<keyword evidence="7" id="KW-0256">Endoplasmic reticulum</keyword>
<dbReference type="Pfam" id="PF04815">
    <property type="entry name" value="Sec23_helical"/>
    <property type="match status" value="1"/>
</dbReference>
<dbReference type="AlphaFoldDB" id="A0A7M5VH69"/>
<feature type="domain" description="Sec23/Sec24 helical" evidence="17">
    <location>
        <begin position="719"/>
        <end position="820"/>
    </location>
</feature>
<evidence type="ECO:0000256" key="5">
    <source>
        <dbReference type="ARBA" id="ARBA00022448"/>
    </source>
</evidence>
<keyword evidence="10" id="KW-0333">Golgi apparatus</keyword>
<organism evidence="19 20">
    <name type="scientific">Clytia hemisphaerica</name>
    <dbReference type="NCBI Taxonomy" id="252671"/>
    <lineage>
        <taxon>Eukaryota</taxon>
        <taxon>Metazoa</taxon>
        <taxon>Cnidaria</taxon>
        <taxon>Hydrozoa</taxon>
        <taxon>Hydroidolina</taxon>
        <taxon>Leptothecata</taxon>
        <taxon>Obeliida</taxon>
        <taxon>Clytiidae</taxon>
        <taxon>Clytia</taxon>
    </lineage>
</organism>
<feature type="domain" description="Zinc finger Sec23/Sec24-type" evidence="15">
    <location>
        <begin position="307"/>
        <end position="343"/>
    </location>
</feature>
<dbReference type="InterPro" id="IPR036175">
    <property type="entry name" value="Sec23/24_helical_dom_sf"/>
</dbReference>
<keyword evidence="8" id="KW-0931">ER-Golgi transport</keyword>
<feature type="domain" description="Sec23/Sec24 trunk" evidence="16">
    <location>
        <begin position="380"/>
        <end position="618"/>
    </location>
</feature>
<dbReference type="GO" id="GO:0090110">
    <property type="term" value="P:COPII-coated vesicle cargo loading"/>
    <property type="evidence" value="ECO:0007669"/>
    <property type="project" value="TreeGrafter"/>
</dbReference>
<evidence type="ECO:0000256" key="7">
    <source>
        <dbReference type="ARBA" id="ARBA00022824"/>
    </source>
</evidence>
<dbReference type="GO" id="GO:0000139">
    <property type="term" value="C:Golgi membrane"/>
    <property type="evidence" value="ECO:0007669"/>
    <property type="project" value="UniProtKB-SubCell"/>
</dbReference>
<evidence type="ECO:0000256" key="3">
    <source>
        <dbReference type="ARBA" id="ARBA00004397"/>
    </source>
</evidence>
<dbReference type="InterPro" id="IPR036180">
    <property type="entry name" value="Gelsolin-like_dom_sf"/>
</dbReference>
<feature type="compositionally biased region" description="Polar residues" evidence="13">
    <location>
        <begin position="14"/>
        <end position="23"/>
    </location>
</feature>
<dbReference type="SUPFAM" id="SSF82754">
    <property type="entry name" value="C-terminal, gelsolin-like domain of Sec23/24"/>
    <property type="match status" value="1"/>
</dbReference>
<dbReference type="Pfam" id="PF04810">
    <property type="entry name" value="zf-Sec23_Sec24"/>
    <property type="match status" value="1"/>
</dbReference>
<feature type="compositionally biased region" description="Pro residues" evidence="13">
    <location>
        <begin position="1"/>
        <end position="12"/>
    </location>
</feature>
<dbReference type="GO" id="GO:0000149">
    <property type="term" value="F:SNARE binding"/>
    <property type="evidence" value="ECO:0007669"/>
    <property type="project" value="TreeGrafter"/>
</dbReference>
<dbReference type="InterPro" id="IPR050550">
    <property type="entry name" value="SEC23_SEC24_subfamily"/>
</dbReference>
<keyword evidence="9" id="KW-0653">Protein transport</keyword>
<feature type="domain" description="Gelsolin-like" evidence="14">
    <location>
        <begin position="844"/>
        <end position="915"/>
    </location>
</feature>
<feature type="region of interest" description="Disordered" evidence="13">
    <location>
        <begin position="1"/>
        <end position="213"/>
    </location>
</feature>
<dbReference type="Proteomes" id="UP000594262">
    <property type="component" value="Unplaced"/>
</dbReference>
<evidence type="ECO:0000259" key="15">
    <source>
        <dbReference type="Pfam" id="PF04810"/>
    </source>
</evidence>
<dbReference type="InterPro" id="IPR036174">
    <property type="entry name" value="Znf_Sec23_Sec24_sf"/>
</dbReference>
<evidence type="ECO:0000313" key="20">
    <source>
        <dbReference type="Proteomes" id="UP000594262"/>
    </source>
</evidence>
<evidence type="ECO:0000256" key="9">
    <source>
        <dbReference type="ARBA" id="ARBA00022927"/>
    </source>
</evidence>
<feature type="compositionally biased region" description="Low complexity" evidence="13">
    <location>
        <begin position="29"/>
        <end position="43"/>
    </location>
</feature>
<evidence type="ECO:0000313" key="19">
    <source>
        <dbReference type="EnsemblMetazoa" id="CLYHEMP011707.1"/>
    </source>
</evidence>
<dbReference type="SUPFAM" id="SSF82919">
    <property type="entry name" value="Zn-finger domain of Sec23/24"/>
    <property type="match status" value="1"/>
</dbReference>
<evidence type="ECO:0000256" key="12">
    <source>
        <dbReference type="ARBA" id="ARBA00023329"/>
    </source>
</evidence>
<keyword evidence="20" id="KW-1185">Reference proteome</keyword>
<evidence type="ECO:0000256" key="10">
    <source>
        <dbReference type="ARBA" id="ARBA00023034"/>
    </source>
</evidence>
<evidence type="ECO:0000259" key="18">
    <source>
        <dbReference type="Pfam" id="PF08033"/>
    </source>
</evidence>
<sequence length="970" mass="109326">MSAPYPGMPPPNSLGHQTVNRPQVPNGLPMNNQQRPNMNQARMPAMSQPPTYTPQPLTKPINNVASQPRLNAPPALNQIPFGAPTNLRQPTSMPNTQMNGHQPTNSPVKPGQVVPPASLPNGQMTQQPGLPRGRRPYPTMSAPATLPTTTQQPSGQRASTQPQTQTMTSQMDRMQLSGQTSPRQPPQTQTQPSRTNQYPQMPANSYNQSNTNDQNQLNKRLTVQQSQTFGLNLIEQRNIIPPQPISPPTPPISEELQRKNAKTKTMRCTFNAVPQTSNLLKQSKLPFGVYIQPFRDDPNIPIVSSVITRCRSCRSYLNPFVSLIDHRRWQCNMCFRINDIPEELTFDYNNRQYQDVRKRPELNHASIEFIAPAEYMLRPPQPSCFVIALDVSYNAIGTGYLRNVCKIIANNLDNLPGDSRTMIGFVTFNSSVQFYSLKANQSQPQMHVVSDVDDIYLPVPDGLLVNIKENKEMILQLLESLPTSFDKEIDTKCATGAAMLGAKKLVTSVGGRITVFQSCLPNVGPGKLTLRESSNISTNAKDIANLNPTTDFYKKLALECAGEQIAIDLFILAGQYCDLASMSGVSRYSSGAIHYYPDYHHTQNQPMVEKFTHDFARYLTRAIGLEAVMRLRCTKGMSINTFHGNFFVRSTDLLSLPNVNPDHSFGMQIDIEDNLTETSMVAFQAALLYTNTKGERRIRVHTIALPVTSKLSDIYAYADQEAIVNTLSKLAADRTLMSSLGDAREALMNACIDCLKSYKHEVANQKHNSALISPFQLRLLPVNILAMMKNEAFKLGSSVSLDQRVYSLLEFKWQPMDDALLRIYPRLYPIHELGEPHDESYAGPSILSASAERLSRQGIYLMDNGRQLLFFVGRNVSDEFIQQLFNIRTFNELPERMYQIPELNNDFNKETRKFLDKIRKDKTFHSPLQIIREDTKHRVTFLNNLIEDRTESSMSYHEFLQHVQRQINGS</sequence>
<keyword evidence="12" id="KW-0968">Cytoplasmic vesicle</keyword>
<evidence type="ECO:0000256" key="2">
    <source>
        <dbReference type="ARBA" id="ARBA00004394"/>
    </source>
</evidence>
<keyword evidence="5" id="KW-0813">Transport</keyword>
<dbReference type="GO" id="GO:0070971">
    <property type="term" value="C:endoplasmic reticulum exit site"/>
    <property type="evidence" value="ECO:0007669"/>
    <property type="project" value="TreeGrafter"/>
</dbReference>
<dbReference type="InterPro" id="IPR006900">
    <property type="entry name" value="Sec23/24_helical_dom"/>
</dbReference>
<dbReference type="SUPFAM" id="SSF81995">
    <property type="entry name" value="beta-sandwich domain of Sec23/24"/>
    <property type="match status" value="1"/>
</dbReference>
<dbReference type="RefSeq" id="XP_066931581.1">
    <property type="nucleotide sequence ID" value="XM_067075480.1"/>
</dbReference>
<name>A0A7M5VH69_9CNID</name>
<feature type="compositionally biased region" description="Low complexity" evidence="13">
    <location>
        <begin position="142"/>
        <end position="171"/>
    </location>
</feature>
<feature type="compositionally biased region" description="Polar residues" evidence="13">
    <location>
        <begin position="48"/>
        <end position="69"/>
    </location>
</feature>
<dbReference type="GO" id="GO:0005789">
    <property type="term" value="C:endoplasmic reticulum membrane"/>
    <property type="evidence" value="ECO:0007669"/>
    <property type="project" value="UniProtKB-SubCell"/>
</dbReference>
<dbReference type="Pfam" id="PF08033">
    <property type="entry name" value="Sec23_BS"/>
    <property type="match status" value="1"/>
</dbReference>
<dbReference type="Pfam" id="PF00626">
    <property type="entry name" value="Gelsolin"/>
    <property type="match status" value="1"/>
</dbReference>
<feature type="domain" description="Sec23/Sec24 beta-sandwich" evidence="18">
    <location>
        <begin position="624"/>
        <end position="708"/>
    </location>
</feature>
<dbReference type="InterPro" id="IPR036465">
    <property type="entry name" value="vWFA_dom_sf"/>
</dbReference>
<evidence type="ECO:0000259" key="16">
    <source>
        <dbReference type="Pfam" id="PF04811"/>
    </source>
</evidence>
<evidence type="ECO:0000259" key="17">
    <source>
        <dbReference type="Pfam" id="PF04815"/>
    </source>
</evidence>
<feature type="compositionally biased region" description="Polar residues" evidence="13">
    <location>
        <begin position="196"/>
        <end position="213"/>
    </location>
</feature>
<comment type="similarity">
    <text evidence="4">Belongs to the SEC23/SEC24 family. SEC24 subfamily.</text>
</comment>
<keyword evidence="11" id="KW-0472">Membrane</keyword>
<evidence type="ECO:0000259" key="14">
    <source>
        <dbReference type="Pfam" id="PF00626"/>
    </source>
</evidence>
<dbReference type="InterPro" id="IPR029006">
    <property type="entry name" value="ADF-H/Gelsolin-like_dom_sf"/>
</dbReference>
<evidence type="ECO:0000256" key="6">
    <source>
        <dbReference type="ARBA" id="ARBA00022490"/>
    </source>
</evidence>
<dbReference type="Pfam" id="PF04811">
    <property type="entry name" value="Sec23_trunk"/>
    <property type="match status" value="1"/>
</dbReference>
<feature type="compositionally biased region" description="Polar residues" evidence="13">
    <location>
        <begin position="86"/>
        <end position="107"/>
    </location>
</feature>
<evidence type="ECO:0000256" key="8">
    <source>
        <dbReference type="ARBA" id="ARBA00022892"/>
    </source>
</evidence>
<evidence type="ECO:0000256" key="4">
    <source>
        <dbReference type="ARBA" id="ARBA00008334"/>
    </source>
</evidence>
<accession>A0A7M5VH69</accession>
<dbReference type="GO" id="GO:0030127">
    <property type="term" value="C:COPII vesicle coat"/>
    <property type="evidence" value="ECO:0007669"/>
    <property type="project" value="InterPro"/>
</dbReference>
<dbReference type="PANTHER" id="PTHR13803">
    <property type="entry name" value="SEC24-RELATED PROTEIN"/>
    <property type="match status" value="1"/>
</dbReference>
<reference evidence="19" key="1">
    <citation type="submission" date="2021-01" db="UniProtKB">
        <authorList>
            <consortium name="EnsemblMetazoa"/>
        </authorList>
    </citation>
    <scope>IDENTIFICATION</scope>
</reference>
<dbReference type="InterPro" id="IPR006896">
    <property type="entry name" value="Sec23/24_trunk_dom"/>
</dbReference>
<comment type="subcellular location">
    <subcellularLocation>
        <location evidence="1">Cytoplasmic vesicle</location>
        <location evidence="1">COPII-coated vesicle membrane</location>
        <topology evidence="1">Peripheral membrane protein</topology>
        <orientation evidence="1">Cytoplasmic side</orientation>
    </subcellularLocation>
    <subcellularLocation>
        <location evidence="3">Endoplasmic reticulum membrane</location>
        <topology evidence="3">Peripheral membrane protein</topology>
        <orientation evidence="3">Cytoplasmic side</orientation>
    </subcellularLocation>
    <subcellularLocation>
        <location evidence="2">Golgi apparatus membrane</location>
    </subcellularLocation>
</comment>
<dbReference type="Gene3D" id="1.20.120.730">
    <property type="entry name" value="Sec23/Sec24 helical domain"/>
    <property type="match status" value="1"/>
</dbReference>
<dbReference type="Gene3D" id="2.60.40.1670">
    <property type="entry name" value="beta-sandwich domain of Sec23/24"/>
    <property type="match status" value="1"/>
</dbReference>
<dbReference type="GeneID" id="136819255"/>
<dbReference type="OrthoDB" id="49016at2759"/>
<evidence type="ECO:0000256" key="1">
    <source>
        <dbReference type="ARBA" id="ARBA00004299"/>
    </source>
</evidence>
<dbReference type="GO" id="GO:0006886">
    <property type="term" value="P:intracellular protein transport"/>
    <property type="evidence" value="ECO:0007669"/>
    <property type="project" value="InterPro"/>
</dbReference>
<proteinExistence type="inferred from homology"/>